<dbReference type="GeneID" id="18245718"/>
<dbReference type="PANTHER" id="PTHR34814">
    <property type="entry name" value="NITROSOGUANIDINE RESISTANCE PROTEIN SNG1"/>
    <property type="match status" value="1"/>
</dbReference>
<dbReference type="OrthoDB" id="4074002at2759"/>
<name>G3B0U0_CANTC</name>
<dbReference type="AlphaFoldDB" id="G3B0U0"/>
<accession>G3B0U0</accession>
<feature type="transmembrane region" description="Helical" evidence="1">
    <location>
        <begin position="300"/>
        <end position="324"/>
    </location>
</feature>
<keyword evidence="4" id="KW-1185">Reference proteome</keyword>
<proteinExistence type="predicted"/>
<feature type="transmembrane region" description="Helical" evidence="1">
    <location>
        <begin position="262"/>
        <end position="288"/>
    </location>
</feature>
<feature type="transmembrane region" description="Helical" evidence="1">
    <location>
        <begin position="391"/>
        <end position="411"/>
    </location>
</feature>
<dbReference type="InterPro" id="IPR053001">
    <property type="entry name" value="MNNG_permease-like"/>
</dbReference>
<organism evidence="4">
    <name type="scientific">Candida tenuis (strain ATCC 10573 / BCRC 21748 / CBS 615 / JCM 9827 / NBRC 10315 / NRRL Y-1498 / VKM Y-70)</name>
    <name type="common">Yeast</name>
    <name type="synonym">Yamadazyma tenuis</name>
    <dbReference type="NCBI Taxonomy" id="590646"/>
    <lineage>
        <taxon>Eukaryota</taxon>
        <taxon>Fungi</taxon>
        <taxon>Dikarya</taxon>
        <taxon>Ascomycota</taxon>
        <taxon>Saccharomycotina</taxon>
        <taxon>Pichiomycetes</taxon>
        <taxon>Debaryomycetaceae</taxon>
        <taxon>Yamadazyma</taxon>
    </lineage>
</organism>
<sequence length="421" mass="47873">MWGILRTALTVYVSLFLILITVLSIYWGSFYHRESRLSNQKTLLVDLDSPIRVNGTEIPGIGRDFVDFVTTDSWAQARCGFTIVNSSYFNAGENITARVAQMVRHQKYWGAVVIGPNVTAGLYEAIQSQNASAATLIPYFINWYYLKSRHLSTFSTTYRYSLEVLETLWVNNGSFNTQSTILQSLSASEQVSLLRNNETVPLMTLKPTINEVDLGASSDISVLGPSQLGLVYAQLFTVYQFMFFQTIYKVVREKISTRSYLFFRWAASNFNALFLSLVYCLATLAFQISVTDTFGHSGFLVLWMILYMFILTNGFISDTVISLVMAYEKPYLVAPCTILNVVVNLATTFSPFELMPRSYRIGYALPMYNTYQLMRVVFFDSWKGTMGVNIGVMWIWIVVGTIVSSWVFVIVKRLDESKRPK</sequence>
<dbReference type="Proteomes" id="UP000000707">
    <property type="component" value="Unassembled WGS sequence"/>
</dbReference>
<feature type="domain" description="DUF3533" evidence="2">
    <location>
        <begin position="12"/>
        <end position="402"/>
    </location>
</feature>
<dbReference type="InterPro" id="IPR022703">
    <property type="entry name" value="DUF3533"/>
</dbReference>
<dbReference type="EMBL" id="GL996515">
    <property type="protein sequence ID" value="EGV64801.1"/>
    <property type="molecule type" value="Genomic_DNA"/>
</dbReference>
<evidence type="ECO:0000313" key="3">
    <source>
        <dbReference type="EMBL" id="EGV64801.1"/>
    </source>
</evidence>
<evidence type="ECO:0000256" key="1">
    <source>
        <dbReference type="SAM" id="Phobius"/>
    </source>
</evidence>
<gene>
    <name evidence="3" type="ORF">CANTEDRAFT_104467</name>
</gene>
<evidence type="ECO:0000259" key="2">
    <source>
        <dbReference type="Pfam" id="PF12051"/>
    </source>
</evidence>
<feature type="transmembrane region" description="Helical" evidence="1">
    <location>
        <begin position="12"/>
        <end position="31"/>
    </location>
</feature>
<dbReference type="PANTHER" id="PTHR34814:SF1">
    <property type="entry name" value="NITROSOGUANIDINE RESISTANCE PROTEIN SNG1"/>
    <property type="match status" value="1"/>
</dbReference>
<dbReference type="KEGG" id="cten:18245718"/>
<reference evidence="3 4" key="1">
    <citation type="journal article" date="2011" name="Proc. Natl. Acad. Sci. U.S.A.">
        <title>Comparative genomics of xylose-fermenting fungi for enhanced biofuel production.</title>
        <authorList>
            <person name="Wohlbach D.J."/>
            <person name="Kuo A."/>
            <person name="Sato T.K."/>
            <person name="Potts K.M."/>
            <person name="Salamov A.A."/>
            <person name="LaButti K.M."/>
            <person name="Sun H."/>
            <person name="Clum A."/>
            <person name="Pangilinan J.L."/>
            <person name="Lindquist E.A."/>
            <person name="Lucas S."/>
            <person name="Lapidus A."/>
            <person name="Jin M."/>
            <person name="Gunawan C."/>
            <person name="Balan V."/>
            <person name="Dale B.E."/>
            <person name="Jeffries T.W."/>
            <person name="Zinkel R."/>
            <person name="Barry K.W."/>
            <person name="Grigoriev I.V."/>
            <person name="Gasch A.P."/>
        </authorList>
    </citation>
    <scope>NUCLEOTIDE SEQUENCE [LARGE SCALE GENOMIC DNA]</scope>
    <source>
        <strain evidence="4">ATCC 10573 / BCRC 21748 / CBS 615 / JCM 9827 / NBRC 10315 / NRRL Y-1498 / VKM Y-70</strain>
    </source>
</reference>
<dbReference type="GO" id="GO:0016020">
    <property type="term" value="C:membrane"/>
    <property type="evidence" value="ECO:0007669"/>
    <property type="project" value="TreeGrafter"/>
</dbReference>
<feature type="transmembrane region" description="Helical" evidence="1">
    <location>
        <begin position="331"/>
        <end position="352"/>
    </location>
</feature>
<protein>
    <recommendedName>
        <fullName evidence="2">DUF3533 domain-containing protein</fullName>
    </recommendedName>
</protein>
<evidence type="ECO:0000313" key="4">
    <source>
        <dbReference type="Proteomes" id="UP000000707"/>
    </source>
</evidence>
<keyword evidence="1" id="KW-0472">Membrane</keyword>
<keyword evidence="1" id="KW-1133">Transmembrane helix</keyword>
<keyword evidence="1" id="KW-0812">Transmembrane</keyword>
<dbReference type="eggNOG" id="ENOG502S0DZ">
    <property type="taxonomic scope" value="Eukaryota"/>
</dbReference>
<dbReference type="HOGENOM" id="CLU_020178_0_2_1"/>
<dbReference type="Pfam" id="PF12051">
    <property type="entry name" value="DUF3533"/>
    <property type="match status" value="1"/>
</dbReference>